<comment type="subcellular location">
    <subcellularLocation>
        <location evidence="1">Secreted</location>
    </subcellularLocation>
</comment>
<dbReference type="Pfam" id="PF17766">
    <property type="entry name" value="fn3_6"/>
    <property type="match status" value="1"/>
</dbReference>
<comment type="similarity">
    <text evidence="2">Belongs to the peptidase S8 family.</text>
</comment>
<dbReference type="InterPro" id="IPR041469">
    <property type="entry name" value="Subtilisin-like_FN3"/>
</dbReference>
<reference evidence="6" key="2">
    <citation type="submission" date="2019-10" db="EMBL/GenBank/DDBJ databases">
        <title>A de novo genome assembly of a pear dwarfing rootstock.</title>
        <authorList>
            <person name="Wang F."/>
            <person name="Wang J."/>
            <person name="Li S."/>
            <person name="Zhang Y."/>
            <person name="Fang M."/>
            <person name="Ma L."/>
            <person name="Zhao Y."/>
            <person name="Jiang S."/>
        </authorList>
    </citation>
    <scope>NUCLEOTIDE SEQUENCE [LARGE SCALE GENOMIC DNA]</scope>
</reference>
<dbReference type="Gene3D" id="3.40.50.200">
    <property type="entry name" value="Peptidase S8/S53 domain"/>
    <property type="match status" value="1"/>
</dbReference>
<accession>A0A5N5H4V7</accession>
<keyword evidence="6" id="KW-1185">Reference proteome</keyword>
<evidence type="ECO:0000256" key="1">
    <source>
        <dbReference type="ARBA" id="ARBA00004613"/>
    </source>
</evidence>
<proteinExistence type="inferred from homology"/>
<dbReference type="OrthoDB" id="206201at2759"/>
<feature type="domain" description="Subtilisin-like protease fibronectin type-III" evidence="4">
    <location>
        <begin position="85"/>
        <end position="135"/>
    </location>
</feature>
<reference evidence="5 6" key="3">
    <citation type="submission" date="2019-11" db="EMBL/GenBank/DDBJ databases">
        <title>A de novo genome assembly of a pear dwarfing rootstock.</title>
        <authorList>
            <person name="Wang F."/>
            <person name="Wang J."/>
            <person name="Li S."/>
            <person name="Zhang Y."/>
            <person name="Fang M."/>
            <person name="Ma L."/>
            <person name="Zhao Y."/>
            <person name="Jiang S."/>
        </authorList>
    </citation>
    <scope>NUCLEOTIDE SEQUENCE [LARGE SCALE GENOMIC DNA]</scope>
    <source>
        <strain evidence="5">S2</strain>
        <tissue evidence="5">Leaf</tissue>
    </source>
</reference>
<evidence type="ECO:0000256" key="3">
    <source>
        <dbReference type="ARBA" id="ARBA00022729"/>
    </source>
</evidence>
<organism evidence="5 6">
    <name type="scientific">Pyrus ussuriensis x Pyrus communis</name>
    <dbReference type="NCBI Taxonomy" id="2448454"/>
    <lineage>
        <taxon>Eukaryota</taxon>
        <taxon>Viridiplantae</taxon>
        <taxon>Streptophyta</taxon>
        <taxon>Embryophyta</taxon>
        <taxon>Tracheophyta</taxon>
        <taxon>Spermatophyta</taxon>
        <taxon>Magnoliopsida</taxon>
        <taxon>eudicotyledons</taxon>
        <taxon>Gunneridae</taxon>
        <taxon>Pentapetalae</taxon>
        <taxon>rosids</taxon>
        <taxon>fabids</taxon>
        <taxon>Rosales</taxon>
        <taxon>Rosaceae</taxon>
        <taxon>Amygdaloideae</taxon>
        <taxon>Maleae</taxon>
        <taxon>Pyrus</taxon>
    </lineage>
</organism>
<dbReference type="InterPro" id="IPR036852">
    <property type="entry name" value="Peptidase_S8/S53_dom_sf"/>
</dbReference>
<protein>
    <submittedName>
        <fullName evidence="5">Subtilisin-like protease SDD1</fullName>
    </submittedName>
</protein>
<dbReference type="Proteomes" id="UP000327157">
    <property type="component" value="Chromosome 4"/>
</dbReference>
<name>A0A5N5H4V7_9ROSA</name>
<dbReference type="Gene3D" id="2.60.40.2310">
    <property type="match status" value="1"/>
</dbReference>
<evidence type="ECO:0000313" key="5">
    <source>
        <dbReference type="EMBL" id="KAB2622588.1"/>
    </source>
</evidence>
<dbReference type="PANTHER" id="PTHR10795">
    <property type="entry name" value="PROPROTEIN CONVERTASE SUBTILISIN/KEXIN"/>
    <property type="match status" value="1"/>
</dbReference>
<dbReference type="InterPro" id="IPR045051">
    <property type="entry name" value="SBT"/>
</dbReference>
<keyword evidence="5" id="KW-0645">Protease</keyword>
<comment type="caution">
    <text evidence="5">The sequence shown here is derived from an EMBL/GenBank/DDBJ whole genome shotgun (WGS) entry which is preliminary data.</text>
</comment>
<keyword evidence="3" id="KW-0732">Signal</keyword>
<evidence type="ECO:0000256" key="2">
    <source>
        <dbReference type="ARBA" id="ARBA00011073"/>
    </source>
</evidence>
<dbReference type="GO" id="GO:0005576">
    <property type="term" value="C:extracellular region"/>
    <property type="evidence" value="ECO:0007669"/>
    <property type="project" value="UniProtKB-SubCell"/>
</dbReference>
<sequence>MTTVNVLNLAGTPIVNQDLTPVDVFANGGGHVNPAKANDPGLIFDIKPEDYFPYLCGLNYNEITIKIITQQTVKCFEVRVIPEAQLNYPSFSIKAGPNQTQSQYYTRTVKNVGPATLAYNLDLFVPHQMGMNANP</sequence>
<dbReference type="EMBL" id="SMOL01000231">
    <property type="protein sequence ID" value="KAB2622588.1"/>
    <property type="molecule type" value="Genomic_DNA"/>
</dbReference>
<dbReference type="AlphaFoldDB" id="A0A5N5H4V7"/>
<dbReference type="GO" id="GO:0006508">
    <property type="term" value="P:proteolysis"/>
    <property type="evidence" value="ECO:0007669"/>
    <property type="project" value="UniProtKB-KW"/>
</dbReference>
<gene>
    <name evidence="5" type="ORF">D8674_024770</name>
</gene>
<keyword evidence="5" id="KW-0378">Hydrolase</keyword>
<reference evidence="5 6" key="1">
    <citation type="submission" date="2019-09" db="EMBL/GenBank/DDBJ databases">
        <authorList>
            <person name="Ou C."/>
        </authorList>
    </citation>
    <scope>NUCLEOTIDE SEQUENCE [LARGE SCALE GENOMIC DNA]</scope>
    <source>
        <strain evidence="5">S2</strain>
        <tissue evidence="5">Leaf</tissue>
    </source>
</reference>
<evidence type="ECO:0000313" key="6">
    <source>
        <dbReference type="Proteomes" id="UP000327157"/>
    </source>
</evidence>
<evidence type="ECO:0000259" key="4">
    <source>
        <dbReference type="Pfam" id="PF17766"/>
    </source>
</evidence>
<dbReference type="GO" id="GO:0004252">
    <property type="term" value="F:serine-type endopeptidase activity"/>
    <property type="evidence" value="ECO:0007669"/>
    <property type="project" value="InterPro"/>
</dbReference>